<organism evidence="2 3">
    <name type="scientific">Thioalkalicoccus limnaeus</name>
    <dbReference type="NCBI Taxonomy" id="120681"/>
    <lineage>
        <taxon>Bacteria</taxon>
        <taxon>Pseudomonadati</taxon>
        <taxon>Pseudomonadota</taxon>
        <taxon>Gammaproteobacteria</taxon>
        <taxon>Chromatiales</taxon>
        <taxon>Chromatiaceae</taxon>
        <taxon>Thioalkalicoccus</taxon>
    </lineage>
</organism>
<reference evidence="2 3" key="1">
    <citation type="submission" date="2024-05" db="EMBL/GenBank/DDBJ databases">
        <title>Genome Sequence and Characterization of the New Strain Purple Sulfur Bacterium of Genus Thioalkalicoccus.</title>
        <authorList>
            <person name="Bryantseva I.A."/>
            <person name="Kyndt J.A."/>
            <person name="Imhoff J.F."/>
        </authorList>
    </citation>
    <scope>NUCLEOTIDE SEQUENCE [LARGE SCALE GENOMIC DNA]</scope>
    <source>
        <strain evidence="2 3">Um2</strain>
    </source>
</reference>
<dbReference type="RefSeq" id="WP_369668615.1">
    <property type="nucleotide sequence ID" value="NZ_JBDKXB010000053.1"/>
</dbReference>
<feature type="domain" description="HTH cro/C1-type" evidence="1">
    <location>
        <begin position="32"/>
        <end position="61"/>
    </location>
</feature>
<keyword evidence="3" id="KW-1185">Reference proteome</keyword>
<dbReference type="InterPro" id="IPR001387">
    <property type="entry name" value="Cro/C1-type_HTH"/>
</dbReference>
<dbReference type="PANTHER" id="PTHR43236">
    <property type="entry name" value="ANTITOXIN HIGA1"/>
    <property type="match status" value="1"/>
</dbReference>
<dbReference type="InterPro" id="IPR010982">
    <property type="entry name" value="Lambda_DNA-bd_dom_sf"/>
</dbReference>
<dbReference type="CDD" id="cd00093">
    <property type="entry name" value="HTH_XRE"/>
    <property type="match status" value="1"/>
</dbReference>
<dbReference type="PROSITE" id="PS50943">
    <property type="entry name" value="HTH_CROC1"/>
    <property type="match status" value="1"/>
</dbReference>
<protein>
    <submittedName>
        <fullName evidence="2">Helix-turn-helix transcriptional regulator</fullName>
    </submittedName>
</protein>
<sequence>MTRVSISPDLLRWARERAGLPGADLVGRFPKLAAWERGELSPTFDQLEAFAKATHVPFGFLFLPEPPDLPMPIPDFRILSHRQPGVVSPDLLDTMPAERRGVPWLRAVRRVGTADLRQRCGRRHDTFAMLKSLHVRYDFAKES</sequence>
<dbReference type="EMBL" id="JBDKXB010000053">
    <property type="protein sequence ID" value="MEY6434234.1"/>
    <property type="molecule type" value="Genomic_DNA"/>
</dbReference>
<gene>
    <name evidence="2" type="ORF">ABC977_17700</name>
</gene>
<evidence type="ECO:0000313" key="2">
    <source>
        <dbReference type="EMBL" id="MEY6434234.1"/>
    </source>
</evidence>
<dbReference type="PANTHER" id="PTHR43236:SF2">
    <property type="entry name" value="BLL0069 PROTEIN"/>
    <property type="match status" value="1"/>
</dbReference>
<proteinExistence type="predicted"/>
<accession>A0ABV4BI95</accession>
<comment type="caution">
    <text evidence="2">The sequence shown here is derived from an EMBL/GenBank/DDBJ whole genome shotgun (WGS) entry which is preliminary data.</text>
</comment>
<evidence type="ECO:0000259" key="1">
    <source>
        <dbReference type="PROSITE" id="PS50943"/>
    </source>
</evidence>
<dbReference type="SUPFAM" id="SSF47413">
    <property type="entry name" value="lambda repressor-like DNA-binding domains"/>
    <property type="match status" value="1"/>
</dbReference>
<dbReference type="Proteomes" id="UP001564408">
    <property type="component" value="Unassembled WGS sequence"/>
</dbReference>
<evidence type="ECO:0000313" key="3">
    <source>
        <dbReference type="Proteomes" id="UP001564408"/>
    </source>
</evidence>
<dbReference type="InterPro" id="IPR052345">
    <property type="entry name" value="Rad_response_metalloprotease"/>
</dbReference>
<name>A0ABV4BI95_9GAMM</name>